<evidence type="ECO:0000256" key="1">
    <source>
        <dbReference type="SAM" id="Phobius"/>
    </source>
</evidence>
<dbReference type="Pfam" id="PF16263">
    <property type="entry name" value="DUF4917"/>
    <property type="match status" value="1"/>
</dbReference>
<accession>A0ABW6DM59</accession>
<evidence type="ECO:0000313" key="3">
    <source>
        <dbReference type="Proteomes" id="UP001598019"/>
    </source>
</evidence>
<dbReference type="InterPro" id="IPR032581">
    <property type="entry name" value="DUF4917"/>
</dbReference>
<dbReference type="Proteomes" id="UP001598019">
    <property type="component" value="Unassembled WGS sequence"/>
</dbReference>
<feature type="transmembrane region" description="Helical" evidence="1">
    <location>
        <begin position="21"/>
        <end position="41"/>
    </location>
</feature>
<organism evidence="2 3">
    <name type="scientific">Aquirufa esocilacus</name>
    <dbReference type="NCBI Taxonomy" id="3096513"/>
    <lineage>
        <taxon>Bacteria</taxon>
        <taxon>Pseudomonadati</taxon>
        <taxon>Bacteroidota</taxon>
        <taxon>Cytophagia</taxon>
        <taxon>Cytophagales</taxon>
        <taxon>Flectobacillaceae</taxon>
        <taxon>Aquirufa</taxon>
    </lineage>
</organism>
<sequence length="360" mass="41171">MKTITFTKALELASGYNKKNLLLGNGFSIACVPTIFTYSSLYKQADFSKMPEVREVFKTLKTQDFEEVIHALEYVALVLPSYKDNLPRTISKLQRHAKKIKEILIQTIAKNHPEWPSSIDEAKYRSCIQFLNNFLGNDGTIYSMNYDLLLYWTLMFGLNEKLINTMPNDGFGKDVELNEDGTPISVSDYVIWQGESNAHGQNIHYLHGALHVFERDAEIEKFTWINTGKPLMEQTREALEANRFPLFVAEGDSTKKLTRITHSGYLYHSYKSFSQRMKTGDKKSTACLFTYGVSFSANDEHIINKITAGKINHLFVSIYGNPDSEANKKIIQAADSIKRKRRNQDFEVSYYDAESAEVWG</sequence>
<evidence type="ECO:0000313" key="2">
    <source>
        <dbReference type="EMBL" id="MFD3408820.1"/>
    </source>
</evidence>
<dbReference type="PROSITE" id="PS51257">
    <property type="entry name" value="PROKAR_LIPOPROTEIN"/>
    <property type="match status" value="1"/>
</dbReference>
<keyword evidence="1" id="KW-0812">Transmembrane</keyword>
<reference evidence="2 3" key="1">
    <citation type="submission" date="2024-03" db="EMBL/GenBank/DDBJ databases">
        <title>Aquirufa genome sequencing.</title>
        <authorList>
            <person name="Pitt A."/>
            <person name="Hahn M.W."/>
        </authorList>
    </citation>
    <scope>NUCLEOTIDE SEQUENCE [LARGE SCALE GENOMIC DNA]</scope>
    <source>
        <strain evidence="2 3">HETE-83D</strain>
    </source>
</reference>
<protein>
    <submittedName>
        <fullName evidence="2">DUF4917 family protein</fullName>
    </submittedName>
</protein>
<name>A0ABW6DM59_9BACT</name>
<dbReference type="EMBL" id="JBBKXX010000003">
    <property type="protein sequence ID" value="MFD3408820.1"/>
    <property type="molecule type" value="Genomic_DNA"/>
</dbReference>
<proteinExistence type="predicted"/>
<dbReference type="RefSeq" id="WP_377981182.1">
    <property type="nucleotide sequence ID" value="NZ_JBBKXX010000003.1"/>
</dbReference>
<keyword evidence="3" id="KW-1185">Reference proteome</keyword>
<keyword evidence="1" id="KW-1133">Transmembrane helix</keyword>
<comment type="caution">
    <text evidence="2">The sequence shown here is derived from an EMBL/GenBank/DDBJ whole genome shotgun (WGS) entry which is preliminary data.</text>
</comment>
<keyword evidence="1" id="KW-0472">Membrane</keyword>
<gene>
    <name evidence="2" type="ORF">SKC37_09150</name>
</gene>